<dbReference type="Pfam" id="PF17906">
    <property type="entry name" value="HTH_48"/>
    <property type="match status" value="1"/>
</dbReference>
<evidence type="ECO:0000313" key="2">
    <source>
        <dbReference type="EMBL" id="GFG30972.1"/>
    </source>
</evidence>
<proteinExistence type="predicted"/>
<reference evidence="3" key="1">
    <citation type="submission" date="2020-01" db="EMBL/GenBank/DDBJ databases">
        <title>Draft genome sequence of the Termite Coptotermes fromosanus.</title>
        <authorList>
            <person name="Itakura S."/>
            <person name="Yosikawa Y."/>
            <person name="Umezawa K."/>
        </authorList>
    </citation>
    <scope>NUCLEOTIDE SEQUENCE [LARGE SCALE GENOMIC DNA]</scope>
</reference>
<dbReference type="InterPro" id="IPR041426">
    <property type="entry name" value="Mos1_HTH"/>
</dbReference>
<feature type="domain" description="Mos1 transposase HTH" evidence="1">
    <location>
        <begin position="10"/>
        <end position="54"/>
    </location>
</feature>
<name>A0A6L2PII3_COPFO</name>
<sequence>MTDVKEQQICIKFCFKLGKTAAETHQMLMLKEAFGDNTLGQTQTYEWFKRFKNGRVSVDDDEHSERPLTGTTTENVAKVLLSNDQKEHRTAVCTELNEQAENDPNFNIVSGDETWLFGYDPETKQQSSH</sequence>
<dbReference type="PANTHER" id="PTHR46060:SF1">
    <property type="entry name" value="MARINER MOS1 TRANSPOSASE-LIKE PROTEIN"/>
    <property type="match status" value="1"/>
</dbReference>
<keyword evidence="3" id="KW-1185">Reference proteome</keyword>
<dbReference type="OrthoDB" id="8189655at2759"/>
<evidence type="ECO:0000313" key="3">
    <source>
        <dbReference type="Proteomes" id="UP000502823"/>
    </source>
</evidence>
<dbReference type="Gene3D" id="1.10.10.1450">
    <property type="match status" value="1"/>
</dbReference>
<dbReference type="EMBL" id="BLKM01000273">
    <property type="protein sequence ID" value="GFG30972.1"/>
    <property type="molecule type" value="Genomic_DNA"/>
</dbReference>
<dbReference type="InterPro" id="IPR052709">
    <property type="entry name" value="Transposase-MT_Hybrid"/>
</dbReference>
<protein>
    <recommendedName>
        <fullName evidence="1">Mos1 transposase HTH domain-containing protein</fullName>
    </recommendedName>
</protein>
<dbReference type="PANTHER" id="PTHR46060">
    <property type="entry name" value="MARINER MOS1 TRANSPOSASE-LIKE PROTEIN"/>
    <property type="match status" value="1"/>
</dbReference>
<organism evidence="2 3">
    <name type="scientific">Coptotermes formosanus</name>
    <name type="common">Formosan subterranean termite</name>
    <dbReference type="NCBI Taxonomy" id="36987"/>
    <lineage>
        <taxon>Eukaryota</taxon>
        <taxon>Metazoa</taxon>
        <taxon>Ecdysozoa</taxon>
        <taxon>Arthropoda</taxon>
        <taxon>Hexapoda</taxon>
        <taxon>Insecta</taxon>
        <taxon>Pterygota</taxon>
        <taxon>Neoptera</taxon>
        <taxon>Polyneoptera</taxon>
        <taxon>Dictyoptera</taxon>
        <taxon>Blattodea</taxon>
        <taxon>Blattoidea</taxon>
        <taxon>Termitoidae</taxon>
        <taxon>Rhinotermitidae</taxon>
        <taxon>Coptotermes</taxon>
    </lineage>
</organism>
<comment type="caution">
    <text evidence="2">The sequence shown here is derived from an EMBL/GenBank/DDBJ whole genome shotgun (WGS) entry which is preliminary data.</text>
</comment>
<dbReference type="InParanoid" id="A0A6L2PII3"/>
<accession>A0A6L2PII3</accession>
<evidence type="ECO:0000259" key="1">
    <source>
        <dbReference type="Pfam" id="PF17906"/>
    </source>
</evidence>
<dbReference type="AlphaFoldDB" id="A0A6L2PII3"/>
<dbReference type="Proteomes" id="UP000502823">
    <property type="component" value="Unassembled WGS sequence"/>
</dbReference>
<gene>
    <name evidence="2" type="ORF">Cfor_07962</name>
</gene>